<organism evidence="9 10">
    <name type="scientific">Exocentrus adspersus</name>
    <dbReference type="NCBI Taxonomy" id="1586481"/>
    <lineage>
        <taxon>Eukaryota</taxon>
        <taxon>Metazoa</taxon>
        <taxon>Ecdysozoa</taxon>
        <taxon>Arthropoda</taxon>
        <taxon>Hexapoda</taxon>
        <taxon>Insecta</taxon>
        <taxon>Pterygota</taxon>
        <taxon>Neoptera</taxon>
        <taxon>Endopterygota</taxon>
        <taxon>Coleoptera</taxon>
        <taxon>Polyphaga</taxon>
        <taxon>Cucujiformia</taxon>
        <taxon>Chrysomeloidea</taxon>
        <taxon>Cerambycidae</taxon>
        <taxon>Lamiinae</taxon>
        <taxon>Acanthocinini</taxon>
        <taxon>Exocentrus</taxon>
    </lineage>
</organism>
<dbReference type="PANTHER" id="PTHR10639:SF7">
    <property type="entry name" value="CLATHRIN LIGHT CHAIN"/>
    <property type="match status" value="1"/>
</dbReference>
<comment type="caution">
    <text evidence="9">The sequence shown here is derived from an EMBL/GenBank/DDBJ whole genome shotgun (WGS) entry which is preliminary data.</text>
</comment>
<dbReference type="GO" id="GO:0030130">
    <property type="term" value="C:clathrin coat of trans-Golgi network vesicle"/>
    <property type="evidence" value="ECO:0007669"/>
    <property type="project" value="InterPro"/>
</dbReference>
<dbReference type="GO" id="GO:0099631">
    <property type="term" value="C:postsynaptic endocytic zone cytoplasmic component"/>
    <property type="evidence" value="ECO:0007669"/>
    <property type="project" value="TreeGrafter"/>
</dbReference>
<dbReference type="GO" id="GO:0005198">
    <property type="term" value="F:structural molecule activity"/>
    <property type="evidence" value="ECO:0007669"/>
    <property type="project" value="InterPro"/>
</dbReference>
<comment type="subcellular location">
    <subcellularLocation>
        <location evidence="1 6">Cytoplasmic vesicle membrane</location>
        <topology evidence="1 6">Peripheral membrane protein</topology>
        <orientation evidence="1 6">Cytoplasmic side</orientation>
    </subcellularLocation>
    <subcellularLocation>
        <location evidence="6">Membrane</location>
        <location evidence="6">Coated pit</location>
        <topology evidence="6">Peripheral membrane protein</topology>
        <orientation evidence="6">Cytoplasmic side</orientation>
    </subcellularLocation>
    <text evidence="6">Cytoplasmic face of coated pits and vesicles.</text>
</comment>
<evidence type="ECO:0000256" key="7">
    <source>
        <dbReference type="SAM" id="Coils"/>
    </source>
</evidence>
<comment type="function">
    <text evidence="6">Clathrin is the major protein of the polyhedral coat of coated pits and vesicles.</text>
</comment>
<evidence type="ECO:0000256" key="4">
    <source>
        <dbReference type="ARBA" id="ARBA00023176"/>
    </source>
</evidence>
<feature type="region of interest" description="Disordered" evidence="8">
    <location>
        <begin position="124"/>
        <end position="144"/>
    </location>
</feature>
<evidence type="ECO:0000313" key="10">
    <source>
        <dbReference type="Proteomes" id="UP001159042"/>
    </source>
</evidence>
<evidence type="ECO:0000256" key="1">
    <source>
        <dbReference type="ARBA" id="ARBA00004180"/>
    </source>
</evidence>
<dbReference type="GO" id="GO:0006886">
    <property type="term" value="P:intracellular protein transport"/>
    <property type="evidence" value="ECO:0007669"/>
    <property type="project" value="InterPro"/>
</dbReference>
<evidence type="ECO:0000256" key="2">
    <source>
        <dbReference type="ARBA" id="ARBA00005263"/>
    </source>
</evidence>
<reference evidence="9 10" key="1">
    <citation type="journal article" date="2023" name="Insect Mol. Biol.">
        <title>Genome sequencing provides insights into the evolution of gene families encoding plant cell wall-degrading enzymes in longhorned beetles.</title>
        <authorList>
            <person name="Shin N.R."/>
            <person name="Okamura Y."/>
            <person name="Kirsch R."/>
            <person name="Pauchet Y."/>
        </authorList>
    </citation>
    <scope>NUCLEOTIDE SEQUENCE [LARGE SCALE GENOMIC DNA]</scope>
    <source>
        <strain evidence="9">EAD_L_NR</strain>
    </source>
</reference>
<keyword evidence="5 6" id="KW-0968">Cytoplasmic vesicle</keyword>
<dbReference type="EMBL" id="JANEYG010000084">
    <property type="protein sequence ID" value="KAJ8913944.1"/>
    <property type="molecule type" value="Genomic_DNA"/>
</dbReference>
<name>A0AAV8VID1_9CUCU</name>
<dbReference type="Pfam" id="PF01086">
    <property type="entry name" value="Clathrin_lg_ch"/>
    <property type="match status" value="1"/>
</dbReference>
<comment type="similarity">
    <text evidence="2 6">Belongs to the clathrin light chain family.</text>
</comment>
<evidence type="ECO:0000256" key="8">
    <source>
        <dbReference type="SAM" id="MobiDB-lite"/>
    </source>
</evidence>
<sequence>MSGFGDNFDQAEVDPAAEFLAREQDELAGLEDEVKPAAITVPIVNGDDPVNSVGSFEMVDGIDQNGSREPAINGKFSIYKHLFFLSTVVIDDFLFDADPSGHVDDFLFDTDPSRHDALPEFQNLDYRGVSPSPPPFQRQEERVEPEKIRKWREEQVKRLEEKDKEEEKKKLELREIAKKELEDWYKNHEEAIAKTKAANRNAEKQFVAEDDELEPGTEWERIAKLCDFNPKAKPGSKDVSRMRSIILQMKQNPVAIKNKA</sequence>
<evidence type="ECO:0000313" key="9">
    <source>
        <dbReference type="EMBL" id="KAJ8913944.1"/>
    </source>
</evidence>
<keyword evidence="4 6" id="KW-0168">Coated pit</keyword>
<evidence type="ECO:0000256" key="5">
    <source>
        <dbReference type="ARBA" id="ARBA00023329"/>
    </source>
</evidence>
<proteinExistence type="inferred from homology"/>
<dbReference type="PANTHER" id="PTHR10639">
    <property type="entry name" value="CLATHRIN LIGHT CHAIN"/>
    <property type="match status" value="1"/>
</dbReference>
<keyword evidence="7" id="KW-0175">Coiled coil</keyword>
<dbReference type="InterPro" id="IPR000996">
    <property type="entry name" value="Clathrin_L-chain"/>
</dbReference>
<evidence type="ECO:0000256" key="6">
    <source>
        <dbReference type="RuleBase" id="RU363137"/>
    </source>
</evidence>
<dbReference type="GO" id="GO:0032050">
    <property type="term" value="F:clathrin heavy chain binding"/>
    <property type="evidence" value="ECO:0007669"/>
    <property type="project" value="TreeGrafter"/>
</dbReference>
<keyword evidence="10" id="KW-1185">Reference proteome</keyword>
<dbReference type="AlphaFoldDB" id="A0AAV8VID1"/>
<dbReference type="GO" id="GO:0072583">
    <property type="term" value="P:clathrin-dependent endocytosis"/>
    <property type="evidence" value="ECO:0007669"/>
    <property type="project" value="TreeGrafter"/>
</dbReference>
<gene>
    <name evidence="9" type="ORF">NQ315_015181</name>
</gene>
<keyword evidence="3 6" id="KW-0472">Membrane</keyword>
<feature type="coiled-coil region" evidence="7">
    <location>
        <begin position="156"/>
        <end position="205"/>
    </location>
</feature>
<evidence type="ECO:0000256" key="3">
    <source>
        <dbReference type="ARBA" id="ARBA00023136"/>
    </source>
</evidence>
<dbReference type="GO" id="GO:0030672">
    <property type="term" value="C:synaptic vesicle membrane"/>
    <property type="evidence" value="ECO:0007669"/>
    <property type="project" value="TreeGrafter"/>
</dbReference>
<protein>
    <recommendedName>
        <fullName evidence="6">Clathrin light chain</fullName>
    </recommendedName>
</protein>
<dbReference type="Proteomes" id="UP001159042">
    <property type="component" value="Unassembled WGS sequence"/>
</dbReference>
<dbReference type="GO" id="GO:0030132">
    <property type="term" value="C:clathrin coat of coated pit"/>
    <property type="evidence" value="ECO:0007669"/>
    <property type="project" value="InterPro"/>
</dbReference>
<accession>A0AAV8VID1</accession>